<keyword evidence="3" id="KW-1185">Reference proteome</keyword>
<evidence type="ECO:0000313" key="2">
    <source>
        <dbReference type="EMBL" id="CAH2269429.1"/>
    </source>
</evidence>
<dbReference type="EMBL" id="CAKXAJ010026520">
    <property type="protein sequence ID" value="CAH2269429.1"/>
    <property type="molecule type" value="Genomic_DNA"/>
</dbReference>
<dbReference type="Proteomes" id="UP000838756">
    <property type="component" value="Unassembled WGS sequence"/>
</dbReference>
<gene>
    <name evidence="2" type="primary">jg11737</name>
    <name evidence="2" type="ORF">PAEG_LOCUS27648</name>
</gene>
<organism evidence="2 3">
    <name type="scientific">Pararge aegeria aegeria</name>
    <dbReference type="NCBI Taxonomy" id="348720"/>
    <lineage>
        <taxon>Eukaryota</taxon>
        <taxon>Metazoa</taxon>
        <taxon>Ecdysozoa</taxon>
        <taxon>Arthropoda</taxon>
        <taxon>Hexapoda</taxon>
        <taxon>Insecta</taxon>
        <taxon>Pterygota</taxon>
        <taxon>Neoptera</taxon>
        <taxon>Endopterygota</taxon>
        <taxon>Lepidoptera</taxon>
        <taxon>Glossata</taxon>
        <taxon>Ditrysia</taxon>
        <taxon>Papilionoidea</taxon>
        <taxon>Nymphalidae</taxon>
        <taxon>Satyrinae</taxon>
        <taxon>Satyrini</taxon>
        <taxon>Parargina</taxon>
        <taxon>Pararge</taxon>
    </lineage>
</organism>
<name>A0A8S4SPH5_9NEOP</name>
<sequence length="653" mass="72676">MCLQFNGCNIINKLITCHQQINDLIAAGQQAWVPQNVVPLSPNHKIGNIVTPNNPINGLAVAGQPAMPQNLVHPFLNNNIGNRGTSKNPPLQATDTPKNLENCPNADILFNILNILTNSLPKDGKSMSEPEKFKLSGGTNTPGNNLKNPHGMQYPLLYANPESIQVPSFKPPMEVINGKNPNLQPNINYINTIGLKGLPGIAYENQQNVKFLTQKFYEGNNLAVSNSINPSVKKSLYFANGNTVPFNTGVPNADPYEMINSNPNIIKNPNLLIDTTKQNFNQQKNLLDTNIKIIQTEMASPINKVPNSVENNGISNMQNLQDLHNLKIQSSLQQNVPYTNPNFPQQSFDLNQYRPALQVNNQFHGQGLGFNQISPFVSYDANYNNGQSMITDNTNYGGMFDLNSLLGVTNLSKLNAIPHKNGVVELTYMLKKPKPVYESQYYVKYRLPYQTFLYNLQNILAKKPNLRNEPSNPNQDLLVGSNVTDASKDLKGLNYEDILELTATNGSLVTAKILESNDTEADKTLKLVQELNSKLPVEKIISLNVNATRNLRLETQKNINGSENNSKAGNNLLNNVNHISPDVQRRGVYPQYPFNTFVQNPSRLQINPYTVYQNKPVGYLGMPLLKYGTGLRANIMNNPILNPTYIANRQFGR</sequence>
<evidence type="ECO:0000313" key="3">
    <source>
        <dbReference type="Proteomes" id="UP000838756"/>
    </source>
</evidence>
<reference evidence="2" key="1">
    <citation type="submission" date="2022-03" db="EMBL/GenBank/DDBJ databases">
        <authorList>
            <person name="Lindestad O."/>
        </authorList>
    </citation>
    <scope>NUCLEOTIDE SEQUENCE</scope>
</reference>
<comment type="caution">
    <text evidence="2">The sequence shown here is derived from an EMBL/GenBank/DDBJ whole genome shotgun (WGS) entry which is preliminary data.</text>
</comment>
<accession>A0A8S4SPH5</accession>
<dbReference type="OrthoDB" id="7489763at2759"/>
<protein>
    <submittedName>
        <fullName evidence="2">Jg11737 protein</fullName>
    </submittedName>
</protein>
<dbReference type="AlphaFoldDB" id="A0A8S4SPH5"/>
<feature type="region of interest" description="Disordered" evidence="1">
    <location>
        <begin position="123"/>
        <end position="145"/>
    </location>
</feature>
<feature type="compositionally biased region" description="Basic and acidic residues" evidence="1">
    <location>
        <begin position="123"/>
        <end position="134"/>
    </location>
</feature>
<evidence type="ECO:0000256" key="1">
    <source>
        <dbReference type="SAM" id="MobiDB-lite"/>
    </source>
</evidence>
<proteinExistence type="predicted"/>